<evidence type="ECO:0000313" key="3">
    <source>
        <dbReference type="Proteomes" id="UP000471753"/>
    </source>
</evidence>
<dbReference type="AlphaFoldDB" id="A0A7K3U6Q5"/>
<evidence type="ECO:0000256" key="1">
    <source>
        <dbReference type="SAM" id="SignalP"/>
    </source>
</evidence>
<proteinExistence type="predicted"/>
<dbReference type="RefSeq" id="WP_164006338.1">
    <property type="nucleotide sequence ID" value="NZ_WUFT01000001.1"/>
</dbReference>
<evidence type="ECO:0000313" key="2">
    <source>
        <dbReference type="EMBL" id="NEJ69296.1"/>
    </source>
</evidence>
<sequence length="485" mass="51790">MKSSHWKRVVWFCVGVALSGPAWSDDGVTIPGYGPATGVERGYSVQKATESDMSFWFDNSGASVTARGVFHPRMTVLSRDEAGMRVRWSLNAELPEGTTGPADSYQMNLLYRNSLAASGTSTLELETDLNGFPSNPVGVDRILAHMREMAANAPGGENGVNGIIGKIEQNPLLIVTALVPESQLLASGQFYQDQVMQIGQAAVGSRIEDYNGVNVAVTSTWTLESTDAASHTATLSVSEEFDPAALSQAQEPAMAKMMAAFPERVKNLTADQLASIKRAGKTRSVKFVVSLDDGSAVEATEIVSVTTGGFVLRTYTHILREDMPARLPLPAVLTAKVLQTPDLHVEPLPSEKAGPGILDELSTKQVPPAAQETAVATGSDEGKAIAPVSLEVKSAEVARSPVSYDQGLNILLTPESAAKFRDFTQAALGRQTQLLVKDTVVMEPWMREPIMDGRIVLAGTDGKDLEAMAEQLSLPGASIVVRLRP</sequence>
<name>A0A7K3U6Q5_9HYPH</name>
<dbReference type="Proteomes" id="UP000471753">
    <property type="component" value="Unassembled WGS sequence"/>
</dbReference>
<keyword evidence="1" id="KW-0732">Signal</keyword>
<comment type="caution">
    <text evidence="2">The sequence shown here is derived from an EMBL/GenBank/DDBJ whole genome shotgun (WGS) entry which is preliminary data.</text>
</comment>
<dbReference type="EMBL" id="WUFT01000001">
    <property type="protein sequence ID" value="NEJ69296.1"/>
    <property type="molecule type" value="Genomic_DNA"/>
</dbReference>
<reference evidence="2 3" key="1">
    <citation type="submission" date="2019-12" db="EMBL/GenBank/DDBJ databases">
        <title>Rhizobium genotypes associated with high levels of biological nitrogen fixation by grain legumes in a temperate-maritime cropping system.</title>
        <authorList>
            <person name="Maluk M."/>
            <person name="Francesc Ferrando Molina F."/>
            <person name="Lopez Del Egido L."/>
            <person name="Lafos M."/>
            <person name="Langarica-Fuentes A."/>
            <person name="Gebre Yohannes G."/>
            <person name="Young M.W."/>
            <person name="Martin P."/>
            <person name="Gantlett R."/>
            <person name="Kenicer G."/>
            <person name="Hawes C."/>
            <person name="Begg G.S."/>
            <person name="Quilliam R.S."/>
            <person name="Squire G.R."/>
            <person name="Poole P.S."/>
            <person name="Young P.W."/>
            <person name="Iannetta P.M."/>
            <person name="James E.K."/>
        </authorList>
    </citation>
    <scope>NUCLEOTIDE SEQUENCE [LARGE SCALE GENOMIC DNA]</scope>
    <source>
        <strain evidence="2 3">JHI366</strain>
    </source>
</reference>
<accession>A0A7K3U6Q5</accession>
<protein>
    <submittedName>
        <fullName evidence="2">Uncharacterized protein</fullName>
    </submittedName>
</protein>
<feature type="chain" id="PRO_5029847499" evidence="1">
    <location>
        <begin position="25"/>
        <end position="485"/>
    </location>
</feature>
<gene>
    <name evidence="2" type="ORF">GR197_01880</name>
</gene>
<dbReference type="Gene3D" id="3.30.1360.200">
    <property type="match status" value="1"/>
</dbReference>
<organism evidence="2 3">
    <name type="scientific">Rhizobium phaseoli</name>
    <dbReference type="NCBI Taxonomy" id="396"/>
    <lineage>
        <taxon>Bacteria</taxon>
        <taxon>Pseudomonadati</taxon>
        <taxon>Pseudomonadota</taxon>
        <taxon>Alphaproteobacteria</taxon>
        <taxon>Hyphomicrobiales</taxon>
        <taxon>Rhizobiaceae</taxon>
        <taxon>Rhizobium/Agrobacterium group</taxon>
        <taxon>Rhizobium</taxon>
    </lineage>
</organism>
<feature type="signal peptide" evidence="1">
    <location>
        <begin position="1"/>
        <end position="24"/>
    </location>
</feature>